<protein>
    <submittedName>
        <fullName evidence="1">Uncharacterized protein</fullName>
    </submittedName>
</protein>
<proteinExistence type="predicted"/>
<feature type="non-terminal residue" evidence="1">
    <location>
        <position position="1"/>
    </location>
</feature>
<reference evidence="1 2" key="1">
    <citation type="submission" date="2015-09" db="EMBL/GenBank/DDBJ databases">
        <title>Trachymyrmex cornetzi WGS genome.</title>
        <authorList>
            <person name="Nygaard S."/>
            <person name="Hu H."/>
            <person name="Boomsma J."/>
            <person name="Zhang G."/>
        </authorList>
    </citation>
    <scope>NUCLEOTIDE SEQUENCE [LARGE SCALE GENOMIC DNA]</scope>
    <source>
        <strain evidence="1">Tcor2-1</strain>
        <tissue evidence="1">Whole body</tissue>
    </source>
</reference>
<keyword evidence="2" id="KW-1185">Reference proteome</keyword>
<gene>
    <name evidence="1" type="ORF">ALC57_18192</name>
</gene>
<evidence type="ECO:0000313" key="2">
    <source>
        <dbReference type="Proteomes" id="UP000078492"/>
    </source>
</evidence>
<dbReference type="AlphaFoldDB" id="A0A195D9Y5"/>
<sequence>RKKKKERERERDIVRKWRTGKKERRWYGVRVRRKKKQGMLYTKVLRERAGKGRSVRSLLHRGGEMRVYGYRYITGGVGGGGRDASVCVQKGEKEGHILYLWVFAATVLSRRRLAAES</sequence>
<organism evidence="1 2">
    <name type="scientific">Trachymyrmex cornetzi</name>
    <dbReference type="NCBI Taxonomy" id="471704"/>
    <lineage>
        <taxon>Eukaryota</taxon>
        <taxon>Metazoa</taxon>
        <taxon>Ecdysozoa</taxon>
        <taxon>Arthropoda</taxon>
        <taxon>Hexapoda</taxon>
        <taxon>Insecta</taxon>
        <taxon>Pterygota</taxon>
        <taxon>Neoptera</taxon>
        <taxon>Endopterygota</taxon>
        <taxon>Hymenoptera</taxon>
        <taxon>Apocrita</taxon>
        <taxon>Aculeata</taxon>
        <taxon>Formicoidea</taxon>
        <taxon>Formicidae</taxon>
        <taxon>Myrmicinae</taxon>
        <taxon>Trachymyrmex</taxon>
    </lineage>
</organism>
<dbReference type="EMBL" id="KQ981082">
    <property type="protein sequence ID" value="KYN09672.1"/>
    <property type="molecule type" value="Genomic_DNA"/>
</dbReference>
<name>A0A195D9Y5_9HYME</name>
<dbReference type="Proteomes" id="UP000078492">
    <property type="component" value="Unassembled WGS sequence"/>
</dbReference>
<accession>A0A195D9Y5</accession>
<evidence type="ECO:0000313" key="1">
    <source>
        <dbReference type="EMBL" id="KYN09672.1"/>
    </source>
</evidence>